<name>A0A1Y9TLQ6_9RHOD</name>
<reference evidence="4" key="1">
    <citation type="submission" date="2017-03" db="EMBL/GenBank/DDBJ databases">
        <title>The new red algal subphylum Proteorhodophytina comprises the largest and most divergent plastid genomes known.</title>
        <authorList>
            <person name="Munoz-Gomez S.A."/>
            <person name="Mejia-Franco F.G."/>
            <person name="Durnin K."/>
            <person name="Morgan C."/>
            <person name="Grisdale C.J."/>
            <person name="Archibald J.M."/>
            <person name="Slamovits C.H."/>
        </authorList>
    </citation>
    <scope>NUCLEOTIDE SEQUENCE</scope>
    <source>
        <strain evidence="4">UTEX LB2858</strain>
    </source>
</reference>
<evidence type="ECO:0000313" key="4">
    <source>
        <dbReference type="EMBL" id="ARO90548.1"/>
    </source>
</evidence>
<dbReference type="PANTHER" id="PTHR33787">
    <property type="match status" value="1"/>
</dbReference>
<comment type="similarity">
    <text evidence="1">Belongs to the ycf20 family.</text>
</comment>
<keyword evidence="4" id="KW-0934">Plastid</keyword>
<keyword evidence="4" id="KW-0150">Chloroplast</keyword>
<dbReference type="PANTHER" id="PTHR33787:SF4">
    <property type="entry name" value="YCF20-LIKE PROTEIN"/>
    <property type="match status" value="1"/>
</dbReference>
<organism evidence="4">
    <name type="scientific">Boldia erythrosiphon</name>
    <dbReference type="NCBI Taxonomy" id="74908"/>
    <lineage>
        <taxon>Eukaryota</taxon>
        <taxon>Rhodophyta</taxon>
        <taxon>Compsopogonophyceae</taxon>
        <taxon>Compsopogonales</taxon>
        <taxon>Boldiaceae</taxon>
        <taxon>Boldia</taxon>
    </lineage>
</organism>
<dbReference type="AlphaFoldDB" id="A0A1Y9TLQ6"/>
<accession>A0A1Y9TLQ6</accession>
<dbReference type="InterPro" id="IPR007572">
    <property type="entry name" value="Uncharacterised_Ycf20"/>
</dbReference>
<feature type="transmembrane region" description="Helical" evidence="3">
    <location>
        <begin position="29"/>
        <end position="49"/>
    </location>
</feature>
<dbReference type="EMBL" id="KY709208">
    <property type="protein sequence ID" value="ARO90548.1"/>
    <property type="molecule type" value="Genomic_DNA"/>
</dbReference>
<protein>
    <recommendedName>
        <fullName evidence="2">Uncharacterized protein ycf20</fullName>
    </recommendedName>
</protein>
<dbReference type="Pfam" id="PF04483">
    <property type="entry name" value="DUF565"/>
    <property type="match status" value="1"/>
</dbReference>
<gene>
    <name evidence="4" type="primary">ycf20</name>
</gene>
<feature type="transmembrane region" description="Helical" evidence="3">
    <location>
        <begin position="69"/>
        <end position="89"/>
    </location>
</feature>
<geneLocation type="chloroplast" evidence="4"/>
<evidence type="ECO:0000256" key="3">
    <source>
        <dbReference type="SAM" id="Phobius"/>
    </source>
</evidence>
<evidence type="ECO:0000256" key="2">
    <source>
        <dbReference type="ARBA" id="ARBA00021534"/>
    </source>
</evidence>
<dbReference type="GeneID" id="32891370"/>
<keyword evidence="3" id="KW-0812">Transmembrane</keyword>
<dbReference type="RefSeq" id="YP_009369860.1">
    <property type="nucleotide sequence ID" value="NC_034776.1"/>
</dbReference>
<proteinExistence type="inferred from homology"/>
<keyword evidence="3" id="KW-1133">Transmembrane helix</keyword>
<keyword evidence="3" id="KW-0472">Membrane</keyword>
<evidence type="ECO:0000256" key="1">
    <source>
        <dbReference type="ARBA" id="ARBA00009846"/>
    </source>
</evidence>
<sequence>MIHIMNSKFLFLKRGLLFPTQLFYPLSKLIIQSIFLLIGFFFATVLATLPGQTGDWGVVAGGRHTRKKLLINIVYVVNTARIGIVYGFFVDAFKLGS</sequence>